<dbReference type="EMBL" id="NOZR01000036">
    <property type="protein sequence ID" value="OYN74808.1"/>
    <property type="molecule type" value="Genomic_DNA"/>
</dbReference>
<dbReference type="Gene3D" id="3.30.300.30">
    <property type="match status" value="1"/>
</dbReference>
<keyword evidence="2" id="KW-0436">Ligase</keyword>
<dbReference type="InterPro" id="IPR042099">
    <property type="entry name" value="ANL_N_sf"/>
</dbReference>
<dbReference type="RefSeq" id="WP_094484319.1">
    <property type="nucleotide sequence ID" value="NZ_NOZR01000036.1"/>
</dbReference>
<feature type="domain" description="AMP-dependent synthetase/ligase" evidence="5">
    <location>
        <begin position="14"/>
        <end position="422"/>
    </location>
</feature>
<sequence>MTQAIEASIPALLRERASLQPDDTAYTFIDYDQDWAGVPTSLTWPQLYRRAANLARELSHCASPGDRVMIIAPQGLEYIVAFLGSLHAGVIPVPLSVPMGGVTDERVESVLRDALPVAVLTTSPVVAEVSRSIVPQPGQAPPAIIEVDLLDLDAPTRGGVMYESDNYHDTAYLQYTSGSTRSPAGVKISYTNLLTNLQQITTDYSRHAGVTPPDLTFVSWLPFFHDLGLILGVCSPIVLGTSAVLTSPTSFLVRPARWMQLLATHPCPFTAAPNFAFDLATRKTSDEDMAGLDLGGVHTIQSGAERVQPATIKRFTDRFARFNLNENVIQPSYGMAEATLYMSTPKPEDPIRVVHFDTEALAAGQAKRVDSADGTPLISYDGPISPRSPVLRIVDPETSTEVPEGQTGEIWAYGDNVSSGYWENPEATARTFGGTIVAPSAGTPEGPWLKTGDVGFFSEGELFVVGRIKDLLIIYGRNHAPDDIEATVTDVTGGRCVAIAVPDDSVEKLVVVMEIRKRGDSDEEARQKVEDIKRDVTTAISNVHGIAAADVVPVGPGSIPVTTSGKLRRQSSVAMYQAKQFARLDV</sequence>
<dbReference type="GO" id="GO:0005886">
    <property type="term" value="C:plasma membrane"/>
    <property type="evidence" value="ECO:0007669"/>
    <property type="project" value="TreeGrafter"/>
</dbReference>
<dbReference type="NCBIfam" id="NF004509">
    <property type="entry name" value="PRK05850.1"/>
    <property type="match status" value="1"/>
</dbReference>
<dbReference type="PANTHER" id="PTHR22754">
    <property type="entry name" value="DISCO-INTERACTING PROTEIN 2 DIP2 -RELATED"/>
    <property type="match status" value="1"/>
</dbReference>
<dbReference type="InterPro" id="IPR040097">
    <property type="entry name" value="FAAL/FAAC"/>
</dbReference>
<dbReference type="InterPro" id="IPR000873">
    <property type="entry name" value="AMP-dep_synth/lig_dom"/>
</dbReference>
<evidence type="ECO:0000259" key="5">
    <source>
        <dbReference type="Pfam" id="PF00501"/>
    </source>
</evidence>
<evidence type="ECO:0000256" key="2">
    <source>
        <dbReference type="ARBA" id="ARBA00022598"/>
    </source>
</evidence>
<gene>
    <name evidence="6" type="ORF">CG716_27525</name>
</gene>
<dbReference type="Gene3D" id="3.40.50.12780">
    <property type="entry name" value="N-terminal domain of ligase-like"/>
    <property type="match status" value="1"/>
</dbReference>
<dbReference type="CDD" id="cd05931">
    <property type="entry name" value="FAAL"/>
    <property type="match status" value="1"/>
</dbReference>
<keyword evidence="7" id="KW-1185">Reference proteome</keyword>
<organism evidence="6 7">
    <name type="scientific">Mycolicibacterium sphagni</name>
    <dbReference type="NCBI Taxonomy" id="1786"/>
    <lineage>
        <taxon>Bacteria</taxon>
        <taxon>Bacillati</taxon>
        <taxon>Actinomycetota</taxon>
        <taxon>Actinomycetes</taxon>
        <taxon>Mycobacteriales</taxon>
        <taxon>Mycobacteriaceae</taxon>
        <taxon>Mycolicibacterium</taxon>
    </lineage>
</organism>
<comment type="similarity">
    <text evidence="1">Belongs to the ATP-dependent AMP-binding enzyme family.</text>
</comment>
<dbReference type="GO" id="GO:0016874">
    <property type="term" value="F:ligase activity"/>
    <property type="evidence" value="ECO:0007669"/>
    <property type="project" value="UniProtKB-KW"/>
</dbReference>
<keyword evidence="4" id="KW-0443">Lipid metabolism</keyword>
<protein>
    <submittedName>
        <fullName evidence="6">Acyl-CoA synthetase</fullName>
    </submittedName>
</protein>
<dbReference type="FunFam" id="3.30.300.30:FF:000016">
    <property type="entry name" value="Fatty-acid-CoA ligase FadD26"/>
    <property type="match status" value="1"/>
</dbReference>
<evidence type="ECO:0000313" key="6">
    <source>
        <dbReference type="EMBL" id="OYN74808.1"/>
    </source>
</evidence>
<name>A0A255D698_9MYCO</name>
<evidence type="ECO:0000256" key="4">
    <source>
        <dbReference type="ARBA" id="ARBA00023098"/>
    </source>
</evidence>
<reference evidence="6 7" key="1">
    <citation type="submission" date="2017-07" db="EMBL/GenBank/DDBJ databases">
        <title>The new phylogeny of genus Mycobacterium.</title>
        <authorList>
            <person name="Tortoli E."/>
            <person name="Trovato A."/>
            <person name="Cirillo D.M."/>
        </authorList>
    </citation>
    <scope>NUCLEOTIDE SEQUENCE [LARGE SCALE GENOMIC DNA]</scope>
    <source>
        <strain evidence="6 7">ATCC 33027</strain>
    </source>
</reference>
<dbReference type="Pfam" id="PF00501">
    <property type="entry name" value="AMP-binding"/>
    <property type="match status" value="1"/>
</dbReference>
<dbReference type="InterPro" id="IPR045851">
    <property type="entry name" value="AMP-bd_C_sf"/>
</dbReference>
<proteinExistence type="inferred from homology"/>
<dbReference type="GO" id="GO:0070566">
    <property type="term" value="F:adenylyltransferase activity"/>
    <property type="evidence" value="ECO:0007669"/>
    <property type="project" value="TreeGrafter"/>
</dbReference>
<dbReference type="PANTHER" id="PTHR22754:SF32">
    <property type="entry name" value="DISCO-INTERACTING PROTEIN 2"/>
    <property type="match status" value="1"/>
</dbReference>
<dbReference type="GO" id="GO:0006633">
    <property type="term" value="P:fatty acid biosynthetic process"/>
    <property type="evidence" value="ECO:0007669"/>
    <property type="project" value="TreeGrafter"/>
</dbReference>
<evidence type="ECO:0000313" key="7">
    <source>
        <dbReference type="Proteomes" id="UP000216063"/>
    </source>
</evidence>
<dbReference type="OrthoDB" id="3671040at2"/>
<accession>A0A255D698</accession>
<evidence type="ECO:0000256" key="3">
    <source>
        <dbReference type="ARBA" id="ARBA00022832"/>
    </source>
</evidence>
<evidence type="ECO:0000256" key="1">
    <source>
        <dbReference type="ARBA" id="ARBA00006432"/>
    </source>
</evidence>
<keyword evidence="3" id="KW-0276">Fatty acid metabolism</keyword>
<dbReference type="Proteomes" id="UP000216063">
    <property type="component" value="Unassembled WGS sequence"/>
</dbReference>
<dbReference type="GO" id="GO:0071766">
    <property type="term" value="P:Actinobacterium-type cell wall biogenesis"/>
    <property type="evidence" value="ECO:0007669"/>
    <property type="project" value="UniProtKB-ARBA"/>
</dbReference>
<dbReference type="SUPFAM" id="SSF56801">
    <property type="entry name" value="Acetyl-CoA synthetase-like"/>
    <property type="match status" value="1"/>
</dbReference>
<dbReference type="FunFam" id="3.40.50.12780:FF:000013">
    <property type="entry name" value="Long-chain-fatty-acid--AMP ligase FadD32"/>
    <property type="match status" value="1"/>
</dbReference>
<comment type="caution">
    <text evidence="6">The sequence shown here is derived from an EMBL/GenBank/DDBJ whole genome shotgun (WGS) entry which is preliminary data.</text>
</comment>
<dbReference type="AlphaFoldDB" id="A0A255D698"/>